<feature type="region of interest" description="Disordered" evidence="2">
    <location>
        <begin position="47"/>
        <end position="109"/>
    </location>
</feature>
<evidence type="ECO:0000313" key="4">
    <source>
        <dbReference type="Proteomes" id="UP000283530"/>
    </source>
</evidence>
<dbReference type="PANTHER" id="PTHR21531:SF0">
    <property type="entry name" value="PROTEIN LTV1 HOMOLOG"/>
    <property type="match status" value="1"/>
</dbReference>
<dbReference type="InterPro" id="IPR007307">
    <property type="entry name" value="Ltv1"/>
</dbReference>
<dbReference type="GO" id="GO:0000056">
    <property type="term" value="P:ribosomal small subunit export from nucleus"/>
    <property type="evidence" value="ECO:0007669"/>
    <property type="project" value="TreeGrafter"/>
</dbReference>
<feature type="compositionally biased region" description="Basic and acidic residues" evidence="2">
    <location>
        <begin position="59"/>
        <end position="71"/>
    </location>
</feature>
<dbReference type="EMBL" id="QPKB01000009">
    <property type="protein sequence ID" value="RWR92372.1"/>
    <property type="molecule type" value="Genomic_DNA"/>
</dbReference>
<dbReference type="PANTHER" id="PTHR21531">
    <property type="entry name" value="LOW-TEMPERATURE VIABILITY PROTEIN LTV1-RELATED"/>
    <property type="match status" value="1"/>
</dbReference>
<dbReference type="GO" id="GO:0005634">
    <property type="term" value="C:nucleus"/>
    <property type="evidence" value="ECO:0007669"/>
    <property type="project" value="TreeGrafter"/>
</dbReference>
<name>A0A3S3NQJ9_9MAGN</name>
<evidence type="ECO:0000313" key="3">
    <source>
        <dbReference type="EMBL" id="RWR92372.1"/>
    </source>
</evidence>
<dbReference type="GO" id="GO:0042274">
    <property type="term" value="P:ribosomal small subunit biogenesis"/>
    <property type="evidence" value="ECO:0007669"/>
    <property type="project" value="InterPro"/>
</dbReference>
<organism evidence="3 4">
    <name type="scientific">Cinnamomum micranthum f. kanehirae</name>
    <dbReference type="NCBI Taxonomy" id="337451"/>
    <lineage>
        <taxon>Eukaryota</taxon>
        <taxon>Viridiplantae</taxon>
        <taxon>Streptophyta</taxon>
        <taxon>Embryophyta</taxon>
        <taxon>Tracheophyta</taxon>
        <taxon>Spermatophyta</taxon>
        <taxon>Magnoliopsida</taxon>
        <taxon>Magnoliidae</taxon>
        <taxon>Laurales</taxon>
        <taxon>Lauraceae</taxon>
        <taxon>Cinnamomum</taxon>
    </lineage>
</organism>
<dbReference type="AlphaFoldDB" id="A0A3S3NQJ9"/>
<dbReference type="OrthoDB" id="5852896at2759"/>
<accession>A0A3S3NQJ9</accession>
<sequence length="548" mass="61130">MGKKKFIDKKKSATFQLIAKDTSDFNPLAPSSVDRVFIRVDRNPYSTQGFLEDEEEEQHADADLESNRLDATDPNSIFADAPGDDSEEGFEIPSFPTRTQTSSSASAAPLPDSLRREILELGFPDDGYNYLLHLREIKNSGGGSSFYHNSKAKLDQVPLDVKAYDASRLQIRQEVNADPNENLVSSVASKTVGVKIQRAVDPDVAALLDDGDLSRFGSDVEELEEDFVLKANIPEEGEEEIGVNENLISAQMQKVDLISGSEVKNYGPERENELSSEKPRVRRLLDEQFDMLTLREYDNDSESDDVGSMASEGEPLAAKLNHALKDYVMDELDPNEEYKVPGDFLHGDEGSIGGKELDPPIDVIRKCAEYAEMYNNENKYNEDLVVVQESSDESEVWDCETIVSTYSNLDNHPGKIQAPMKPRKKLVPTNSVASNNSGNIISLRGKEKLPVDFLPHNKRPAEKTKKVTSVDADKQKKRPHGEESKEEKKDRKSAVKEEKREARRVKKEMKGLYRSEAQRAQRVSAISGPSSIHLILVLLSLHYGALLG</sequence>
<proteinExistence type="inferred from homology"/>
<feature type="compositionally biased region" description="Basic and acidic residues" evidence="2">
    <location>
        <begin position="480"/>
        <end position="501"/>
    </location>
</feature>
<dbReference type="GO" id="GO:0030688">
    <property type="term" value="C:preribosome, small subunit precursor"/>
    <property type="evidence" value="ECO:0007669"/>
    <property type="project" value="TreeGrafter"/>
</dbReference>
<feature type="compositionally biased region" description="Basic and acidic residues" evidence="2">
    <location>
        <begin position="508"/>
        <end position="519"/>
    </location>
</feature>
<evidence type="ECO:0000256" key="2">
    <source>
        <dbReference type="SAM" id="MobiDB-lite"/>
    </source>
</evidence>
<dbReference type="STRING" id="337451.A0A3S3NQJ9"/>
<feature type="compositionally biased region" description="Polar residues" evidence="2">
    <location>
        <begin position="428"/>
        <end position="440"/>
    </location>
</feature>
<comment type="caution">
    <text evidence="3">The sequence shown here is derived from an EMBL/GenBank/DDBJ whole genome shotgun (WGS) entry which is preliminary data.</text>
</comment>
<reference evidence="3 4" key="1">
    <citation type="journal article" date="2019" name="Nat. Plants">
        <title>Stout camphor tree genome fills gaps in understanding of flowering plant genome evolution.</title>
        <authorList>
            <person name="Chaw S.M."/>
            <person name="Liu Y.C."/>
            <person name="Wu Y.W."/>
            <person name="Wang H.Y."/>
            <person name="Lin C.I."/>
            <person name="Wu C.S."/>
            <person name="Ke H.M."/>
            <person name="Chang L.Y."/>
            <person name="Hsu C.Y."/>
            <person name="Yang H.T."/>
            <person name="Sudianto E."/>
            <person name="Hsu M.H."/>
            <person name="Wu K.P."/>
            <person name="Wang L.N."/>
            <person name="Leebens-Mack J.H."/>
            <person name="Tsai I.J."/>
        </authorList>
    </citation>
    <scope>NUCLEOTIDE SEQUENCE [LARGE SCALE GENOMIC DNA]</scope>
    <source>
        <strain evidence="4">cv. Chaw 1501</strain>
        <tissue evidence="3">Young leaves</tissue>
    </source>
</reference>
<keyword evidence="4" id="KW-1185">Reference proteome</keyword>
<dbReference type="Proteomes" id="UP000283530">
    <property type="component" value="Unassembled WGS sequence"/>
</dbReference>
<comment type="similarity">
    <text evidence="1">Belongs to the LTV1 family.</text>
</comment>
<evidence type="ECO:0000256" key="1">
    <source>
        <dbReference type="ARBA" id="ARBA00009078"/>
    </source>
</evidence>
<gene>
    <name evidence="3" type="ORF">CKAN_02158200</name>
</gene>
<protein>
    <submittedName>
        <fullName evidence="3">Protein LTV1</fullName>
    </submittedName>
</protein>
<feature type="region of interest" description="Disordered" evidence="2">
    <location>
        <begin position="412"/>
        <end position="519"/>
    </location>
</feature>
<dbReference type="GO" id="GO:0005829">
    <property type="term" value="C:cytosol"/>
    <property type="evidence" value="ECO:0007669"/>
    <property type="project" value="TreeGrafter"/>
</dbReference>